<evidence type="ECO:0000256" key="4">
    <source>
        <dbReference type="ARBA" id="ARBA00006463"/>
    </source>
</evidence>
<dbReference type="PANTHER" id="PTHR33407:SF9">
    <property type="entry name" value="PECTATE LYASE F-RELATED"/>
    <property type="match status" value="1"/>
</dbReference>
<evidence type="ECO:0000256" key="3">
    <source>
        <dbReference type="ARBA" id="ARBA00004613"/>
    </source>
</evidence>
<accession>A0A183C1I6</accession>
<dbReference type="Gene3D" id="2.160.20.10">
    <property type="entry name" value="Single-stranded right-handed beta-helix, Pectin lyase-like"/>
    <property type="match status" value="1"/>
</dbReference>
<evidence type="ECO:0000256" key="2">
    <source>
        <dbReference type="ARBA" id="ARBA00001913"/>
    </source>
</evidence>
<comment type="cofactor">
    <cofactor evidence="2">
        <name>Ca(2+)</name>
        <dbReference type="ChEBI" id="CHEBI:29108"/>
    </cofactor>
</comment>
<dbReference type="Pfam" id="PF03211">
    <property type="entry name" value="Pectate_lyase"/>
    <property type="match status" value="1"/>
</dbReference>
<reference evidence="14" key="3">
    <citation type="submission" date="2016-06" db="UniProtKB">
        <authorList>
            <consortium name="WormBaseParasite"/>
        </authorList>
    </citation>
    <scope>IDENTIFICATION</scope>
</reference>
<dbReference type="GO" id="GO:0005576">
    <property type="term" value="C:extracellular region"/>
    <property type="evidence" value="ECO:0007669"/>
    <property type="project" value="UniProtKB-SubCell"/>
</dbReference>
<evidence type="ECO:0000313" key="14">
    <source>
        <dbReference type="WBParaSite" id="GPLIN_000673000"/>
    </source>
</evidence>
<dbReference type="InterPro" id="IPR004898">
    <property type="entry name" value="Pectate_lyase_PlyH/PlyE-like"/>
</dbReference>
<evidence type="ECO:0000256" key="1">
    <source>
        <dbReference type="ARBA" id="ARBA00000695"/>
    </source>
</evidence>
<organism evidence="13 14">
    <name type="scientific">Globodera pallida</name>
    <name type="common">Potato cyst nematode worm</name>
    <name type="synonym">Heterodera pallida</name>
    <dbReference type="NCBI Taxonomy" id="36090"/>
    <lineage>
        <taxon>Eukaryota</taxon>
        <taxon>Metazoa</taxon>
        <taxon>Ecdysozoa</taxon>
        <taxon>Nematoda</taxon>
        <taxon>Chromadorea</taxon>
        <taxon>Rhabditida</taxon>
        <taxon>Tylenchina</taxon>
        <taxon>Tylenchomorpha</taxon>
        <taxon>Tylenchoidea</taxon>
        <taxon>Heteroderidae</taxon>
        <taxon>Heteroderinae</taxon>
        <taxon>Globodera</taxon>
    </lineage>
</organism>
<dbReference type="PANTHER" id="PTHR33407">
    <property type="entry name" value="PECTATE LYASE F-RELATED"/>
    <property type="match status" value="1"/>
</dbReference>
<evidence type="ECO:0000256" key="11">
    <source>
        <dbReference type="ARBA" id="ARBA00039895"/>
    </source>
</evidence>
<evidence type="ECO:0000256" key="10">
    <source>
        <dbReference type="ARBA" id="ARBA00025679"/>
    </source>
</evidence>
<reference evidence="13" key="2">
    <citation type="submission" date="2014-05" db="EMBL/GenBank/DDBJ databases">
        <title>The genome and life-stage specific transcriptomes of Globodera pallida elucidate key aspects of plant parasitism by a cyst nematode.</title>
        <authorList>
            <person name="Cotton J.A."/>
            <person name="Lilley C.J."/>
            <person name="Jones L.M."/>
            <person name="Kikuchi T."/>
            <person name="Reid A.J."/>
            <person name="Thorpe P."/>
            <person name="Tsai I.J."/>
            <person name="Beasley H."/>
            <person name="Blok V."/>
            <person name="Cock P.J.A."/>
            <person name="Van den Akker S.E."/>
            <person name="Holroyd N."/>
            <person name="Hunt M."/>
            <person name="Mantelin S."/>
            <person name="Naghra H."/>
            <person name="Pain A."/>
            <person name="Palomares-Rius J.E."/>
            <person name="Zarowiecki M."/>
            <person name="Berriman M."/>
            <person name="Jones J.T."/>
            <person name="Urwin P.E."/>
        </authorList>
    </citation>
    <scope>NUCLEOTIDE SEQUENCE [LARGE SCALE GENOMIC DNA]</scope>
    <source>
        <strain evidence="13">Lindley</strain>
    </source>
</reference>
<sequence>MLFFILFTIFVQIFQLHALCEFPQSSQTISVPSTIRISEYKNFDYTTFVGGDDILNGGCDVNNGNMQYLMVLADGVTIENAIIDRAGMGIYCEGNCILKNIFFKTLCYHGAGFGYKSTDISYTYQVIGGAAQGSPDKYFTQSGRGTTIIQNFCAEGSYGKLWCSCGNCEDQMQRNVQMSNVRILGPGLAIASLNDNFGDTASISELALYGQNSPNTATKYVCQTYNGAKSMKYMHPTAEFLPSQQGGGPCTYSLVPMPNDNPDNNQPGGYYNQPGANFPYVITGGSGRVRKTIARTFTVGLLLVSSIMLNGVGATAAAGNTNVVDHQQALAAKPSSAGGWKPPPALLPEFNLGHLNASHVLQNVNSNEGTGNANNGRRGNLRFMKKAKKPAVVHEINAKTVDAPISRQQNVFGAKARIVPPETDCIYISLYNYP</sequence>
<comment type="function">
    <text evidence="10">Pectinolytic enzyme consist of four classes of enzymes: pectin lyase, polygalacturonase, pectin methylesterase and rhamnogalacturonase. Among pectinolytic enzymes, pectin lyase is the most important in depolymerization of pectin, since it cleaves internal glycosidic bonds of highly methylated pectins. Favors pectate, the anion, over pectin, the methyl ester.</text>
</comment>
<keyword evidence="7 12" id="KW-0732">Signal</keyword>
<evidence type="ECO:0000256" key="8">
    <source>
        <dbReference type="ARBA" id="ARBA00022837"/>
    </source>
</evidence>
<dbReference type="InterPro" id="IPR012334">
    <property type="entry name" value="Pectin_lyas_fold"/>
</dbReference>
<dbReference type="GO" id="GO:0045490">
    <property type="term" value="P:pectin catabolic process"/>
    <property type="evidence" value="ECO:0007669"/>
    <property type="project" value="TreeGrafter"/>
</dbReference>
<dbReference type="WBParaSite" id="GPLIN_000673000">
    <property type="protein sequence ID" value="GPLIN_000673000"/>
    <property type="gene ID" value="GPLIN_000673000"/>
</dbReference>
<dbReference type="GO" id="GO:0030570">
    <property type="term" value="F:pectate lyase activity"/>
    <property type="evidence" value="ECO:0007669"/>
    <property type="project" value="UniProtKB-EC"/>
</dbReference>
<evidence type="ECO:0000256" key="6">
    <source>
        <dbReference type="ARBA" id="ARBA00022525"/>
    </source>
</evidence>
<evidence type="ECO:0000256" key="5">
    <source>
        <dbReference type="ARBA" id="ARBA00012272"/>
    </source>
</evidence>
<dbReference type="InterPro" id="IPR011050">
    <property type="entry name" value="Pectin_lyase_fold/virulence"/>
</dbReference>
<name>A0A183C1I6_GLOPA</name>
<dbReference type="Proteomes" id="UP000050741">
    <property type="component" value="Unassembled WGS sequence"/>
</dbReference>
<comment type="subcellular location">
    <subcellularLocation>
        <location evidence="3">Secreted</location>
    </subcellularLocation>
</comment>
<dbReference type="AlphaFoldDB" id="A0A183C1I6"/>
<evidence type="ECO:0000256" key="12">
    <source>
        <dbReference type="SAM" id="SignalP"/>
    </source>
</evidence>
<proteinExistence type="inferred from homology"/>
<protein>
    <recommendedName>
        <fullName evidence="11">Probable pectate lyase F</fullName>
        <ecNumber evidence="5">4.2.2.2</ecNumber>
    </recommendedName>
</protein>
<dbReference type="EC" id="4.2.2.2" evidence="5"/>
<reference evidence="13" key="1">
    <citation type="submission" date="2013-12" db="EMBL/GenBank/DDBJ databases">
        <authorList>
            <person name="Aslett M."/>
        </authorList>
    </citation>
    <scope>NUCLEOTIDE SEQUENCE [LARGE SCALE GENOMIC DNA]</scope>
    <source>
        <strain evidence="13">Lindley</strain>
    </source>
</reference>
<keyword evidence="6" id="KW-0964">Secreted</keyword>
<evidence type="ECO:0000313" key="13">
    <source>
        <dbReference type="Proteomes" id="UP000050741"/>
    </source>
</evidence>
<comment type="similarity">
    <text evidence="4">Belongs to the polysaccharide lyase 3 family.</text>
</comment>
<evidence type="ECO:0000256" key="9">
    <source>
        <dbReference type="ARBA" id="ARBA00023239"/>
    </source>
</evidence>
<keyword evidence="8" id="KW-0106">Calcium</keyword>
<evidence type="ECO:0000256" key="7">
    <source>
        <dbReference type="ARBA" id="ARBA00022729"/>
    </source>
</evidence>
<feature type="chain" id="PRO_5008146928" description="Probable pectate lyase F" evidence="12">
    <location>
        <begin position="19"/>
        <end position="434"/>
    </location>
</feature>
<feature type="signal peptide" evidence="12">
    <location>
        <begin position="1"/>
        <end position="18"/>
    </location>
</feature>
<dbReference type="SUPFAM" id="SSF51126">
    <property type="entry name" value="Pectin lyase-like"/>
    <property type="match status" value="1"/>
</dbReference>
<keyword evidence="9" id="KW-0456">Lyase</keyword>
<comment type="catalytic activity">
    <reaction evidence="1">
        <text>Eliminative cleavage of (1-&gt;4)-alpha-D-galacturonan to give oligosaccharides with 4-deoxy-alpha-D-galact-4-enuronosyl groups at their non-reducing ends.</text>
        <dbReference type="EC" id="4.2.2.2"/>
    </reaction>
</comment>
<keyword evidence="13" id="KW-1185">Reference proteome</keyword>